<dbReference type="Proteomes" id="UP001208649">
    <property type="component" value="Unassembled WGS sequence"/>
</dbReference>
<dbReference type="GO" id="GO:0006508">
    <property type="term" value="P:proteolysis"/>
    <property type="evidence" value="ECO:0007669"/>
    <property type="project" value="UniProtKB-KW"/>
</dbReference>
<dbReference type="Pfam" id="PF10123">
    <property type="entry name" value="Mu-like_Pro"/>
    <property type="match status" value="1"/>
</dbReference>
<reference evidence="2" key="1">
    <citation type="submission" date="2023-07" db="EMBL/GenBank/DDBJ databases">
        <title>Chryseobacterium sp. strain PBS4-4 Genome sequencing and assembly.</title>
        <authorList>
            <person name="Jung Y."/>
        </authorList>
    </citation>
    <scope>NUCLEOTIDE SEQUENCE [LARGE SCALE GENOMIC DNA]</scope>
    <source>
        <strain evidence="2">PBS4-4</strain>
    </source>
</reference>
<sequence>MSDKFKKIDKEFCITDDSVNVYGYRCLTAGLMLDEVKKNPIGYYLHGTDEFPREAGVLVRWDDFRKDGDKVFAKPCVNLSHPRGQRTADEVESGFLNAASVGKIKVIEASNAKNLMLPKQDKATVTKWFPREISLVDIPGNYSALANLYDKDDKDLNLSDLKNYTIENMSNTLLAASIYAALNLKDGDESDVVNAIKDLVDKADKADGFEKDLNDLKAESVTKQVEDLIAKGTTDKKLTNELAASLKKNFAENPDGLKDLIDKMPAQVSITDEINKDEELKKYTGKSWDDLYASEELQGIMTKFPDLYDKLRAEKYPNLKSN</sequence>
<gene>
    <name evidence="1" type="ORF">NZ698_00480</name>
</gene>
<keyword evidence="1" id="KW-0645">Protease</keyword>
<keyword evidence="2" id="KW-1185">Reference proteome</keyword>
<organism evidence="1 2">
    <name type="scientific">Chryseobacterium edaphi</name>
    <dbReference type="NCBI Taxonomy" id="2976532"/>
    <lineage>
        <taxon>Bacteria</taxon>
        <taxon>Pseudomonadati</taxon>
        <taxon>Bacteroidota</taxon>
        <taxon>Flavobacteriia</taxon>
        <taxon>Flavobacteriales</taxon>
        <taxon>Weeksellaceae</taxon>
        <taxon>Chryseobacterium group</taxon>
        <taxon>Chryseobacterium</taxon>
    </lineage>
</organism>
<dbReference type="EMBL" id="JAOTEM010000001">
    <property type="protein sequence ID" value="MCU7615656.1"/>
    <property type="molecule type" value="Genomic_DNA"/>
</dbReference>
<protein>
    <submittedName>
        <fullName evidence="1">Phage protease</fullName>
    </submittedName>
</protein>
<comment type="caution">
    <text evidence="1">The sequence shown here is derived from an EMBL/GenBank/DDBJ whole genome shotgun (WGS) entry which is preliminary data.</text>
</comment>
<evidence type="ECO:0000313" key="2">
    <source>
        <dbReference type="Proteomes" id="UP001208649"/>
    </source>
</evidence>
<dbReference type="RefSeq" id="WP_263000799.1">
    <property type="nucleotide sequence ID" value="NZ_JAOTEM010000001.1"/>
</dbReference>
<keyword evidence="1" id="KW-0378">Hydrolase</keyword>
<accession>A0ABT2W078</accession>
<name>A0ABT2W078_9FLAO</name>
<dbReference type="GO" id="GO:0008233">
    <property type="term" value="F:peptidase activity"/>
    <property type="evidence" value="ECO:0007669"/>
    <property type="project" value="UniProtKB-KW"/>
</dbReference>
<proteinExistence type="predicted"/>
<evidence type="ECO:0000313" key="1">
    <source>
        <dbReference type="EMBL" id="MCU7615656.1"/>
    </source>
</evidence>
<dbReference type="InterPro" id="IPR012106">
    <property type="entry name" value="Phage_Mu_Gp1"/>
</dbReference>